<dbReference type="Proteomes" id="UP000095705">
    <property type="component" value="Unassembled WGS sequence"/>
</dbReference>
<feature type="region of interest" description="Disordered" evidence="1">
    <location>
        <begin position="227"/>
        <end position="260"/>
    </location>
</feature>
<gene>
    <name evidence="2" type="ORF">BGK67_31515</name>
</gene>
<feature type="compositionally biased region" description="Polar residues" evidence="1">
    <location>
        <begin position="12"/>
        <end position="21"/>
    </location>
</feature>
<dbReference type="OrthoDB" id="3180855at2"/>
<reference evidence="2 3" key="1">
    <citation type="submission" date="2016-08" db="EMBL/GenBank/DDBJ databases">
        <title>The complete genome of Streptomyces subrutilus 10-1-1.</title>
        <authorList>
            <person name="Chen X."/>
        </authorList>
    </citation>
    <scope>NUCLEOTIDE SEQUENCE [LARGE SCALE GENOMIC DNA]</scope>
    <source>
        <strain evidence="2 3">10-1-1</strain>
    </source>
</reference>
<evidence type="ECO:0008006" key="4">
    <source>
        <dbReference type="Google" id="ProtNLM"/>
    </source>
</evidence>
<dbReference type="Pfam" id="PF12710">
    <property type="entry name" value="HAD"/>
    <property type="match status" value="1"/>
</dbReference>
<dbReference type="Gene3D" id="3.40.50.1000">
    <property type="entry name" value="HAD superfamily/HAD-like"/>
    <property type="match status" value="1"/>
</dbReference>
<dbReference type="AlphaFoldDB" id="A0A1E5Q0G1"/>
<comment type="caution">
    <text evidence="2">The sequence shown here is derived from an EMBL/GenBank/DDBJ whole genome shotgun (WGS) entry which is preliminary data.</text>
</comment>
<keyword evidence="3" id="KW-1185">Reference proteome</keyword>
<sequence>MPPPVPGPQQPTNTSPIQDTTHLPPVRAVVCDLDHTLTPHSSVIELSRALAAPIGEVTTLYCNYQNGQLTHEQTRTQLLTLWTRAGLATRTTIETVFHQLPLKDDALRFAAALAARGLPLCLITSSAQLYADIMTLRLGATCGYGNGQVFFNTAGGLEDIDFTPDTADLKLRQLAEFTTEHGLEPTEVIAVGNGSNDLLLFDATHRGVLVETTTSTRHSAHAWATVRDLDPSRPGGPPTNLPRPERRNWPTAPGLTTRPLTTGLSCRDSCQTSSGLFFTASPNCRTGSTRRRTTATRAREPGAGLSRLGASVSGARQCARNAHGSAGHQLVVLC</sequence>
<feature type="region of interest" description="Disordered" evidence="1">
    <location>
        <begin position="286"/>
        <end position="308"/>
    </location>
</feature>
<name>A0A1E5Q0G1_9ACTN</name>
<dbReference type="EMBL" id="MEHK01000001">
    <property type="protein sequence ID" value="OEJ35233.1"/>
    <property type="molecule type" value="Genomic_DNA"/>
</dbReference>
<evidence type="ECO:0000313" key="2">
    <source>
        <dbReference type="EMBL" id="OEJ35233.1"/>
    </source>
</evidence>
<accession>A0A1E5Q0G1</accession>
<feature type="compositionally biased region" description="Low complexity" evidence="1">
    <location>
        <begin position="250"/>
        <end position="260"/>
    </location>
</feature>
<dbReference type="NCBIfam" id="TIGR01488">
    <property type="entry name" value="HAD-SF-IB"/>
    <property type="match status" value="1"/>
</dbReference>
<proteinExistence type="predicted"/>
<dbReference type="SUPFAM" id="SSF56784">
    <property type="entry name" value="HAD-like"/>
    <property type="match status" value="1"/>
</dbReference>
<protein>
    <recommendedName>
        <fullName evidence="4">HAD family hydrolase</fullName>
    </recommendedName>
</protein>
<evidence type="ECO:0000256" key="1">
    <source>
        <dbReference type="SAM" id="MobiDB-lite"/>
    </source>
</evidence>
<dbReference type="InterPro" id="IPR036412">
    <property type="entry name" value="HAD-like_sf"/>
</dbReference>
<dbReference type="STRING" id="36818.BGK67_31515"/>
<evidence type="ECO:0000313" key="3">
    <source>
        <dbReference type="Proteomes" id="UP000095705"/>
    </source>
</evidence>
<organism evidence="2 3">
    <name type="scientific">Streptomyces subrutilus</name>
    <dbReference type="NCBI Taxonomy" id="36818"/>
    <lineage>
        <taxon>Bacteria</taxon>
        <taxon>Bacillati</taxon>
        <taxon>Actinomycetota</taxon>
        <taxon>Actinomycetes</taxon>
        <taxon>Kitasatosporales</taxon>
        <taxon>Streptomycetaceae</taxon>
        <taxon>Streptomyces</taxon>
    </lineage>
</organism>
<dbReference type="RefSeq" id="WP_069923419.1">
    <property type="nucleotide sequence ID" value="NZ_MEHK01000001.1"/>
</dbReference>
<feature type="region of interest" description="Disordered" evidence="1">
    <location>
        <begin position="1"/>
        <end position="21"/>
    </location>
</feature>
<dbReference type="InterPro" id="IPR023214">
    <property type="entry name" value="HAD_sf"/>
</dbReference>